<protein>
    <submittedName>
        <fullName evidence="2">Cardiolipin synthase A/B</fullName>
    </submittedName>
</protein>
<dbReference type="EMBL" id="CABFVA020000079">
    <property type="protein sequence ID" value="VVM07001.1"/>
    <property type="molecule type" value="Genomic_DNA"/>
</dbReference>
<dbReference type="PANTHER" id="PTHR21248:SF22">
    <property type="entry name" value="PHOSPHOLIPASE D"/>
    <property type="match status" value="1"/>
</dbReference>
<feature type="domain" description="PLD phosphodiesterase" evidence="1">
    <location>
        <begin position="160"/>
        <end position="187"/>
    </location>
</feature>
<evidence type="ECO:0000313" key="2">
    <source>
        <dbReference type="EMBL" id="VVM07001.1"/>
    </source>
</evidence>
<dbReference type="CDD" id="cd09110">
    <property type="entry name" value="PLDc_CLS_1"/>
    <property type="match status" value="1"/>
</dbReference>
<dbReference type="SUPFAM" id="SSF56024">
    <property type="entry name" value="Phospholipase D/nuclease"/>
    <property type="match status" value="2"/>
</dbReference>
<dbReference type="Pfam" id="PF13091">
    <property type="entry name" value="PLDc_2"/>
    <property type="match status" value="2"/>
</dbReference>
<dbReference type="OrthoDB" id="9762009at2"/>
<dbReference type="GO" id="GO:0032049">
    <property type="term" value="P:cardiolipin biosynthetic process"/>
    <property type="evidence" value="ECO:0007669"/>
    <property type="project" value="UniProtKB-ARBA"/>
</dbReference>
<dbReference type="PROSITE" id="PS50035">
    <property type="entry name" value="PLD"/>
    <property type="match status" value="2"/>
</dbReference>
<dbReference type="InterPro" id="IPR025202">
    <property type="entry name" value="PLD-like_dom"/>
</dbReference>
<dbReference type="Proteomes" id="UP000334923">
    <property type="component" value="Unassembled WGS sequence"/>
</dbReference>
<dbReference type="InterPro" id="IPR001736">
    <property type="entry name" value="PLipase_D/transphosphatidylase"/>
</dbReference>
<dbReference type="RefSeq" id="WP_142660333.1">
    <property type="nucleotide sequence ID" value="NZ_CABFVA020000079.1"/>
</dbReference>
<accession>A0A5E6MFI9</accession>
<dbReference type="Gene3D" id="3.30.870.10">
    <property type="entry name" value="Endonuclease Chain A"/>
    <property type="match status" value="2"/>
</dbReference>
<feature type="domain" description="PLD phosphodiesterase" evidence="1">
    <location>
        <begin position="345"/>
        <end position="372"/>
    </location>
</feature>
<name>A0A5E6MFI9_9BACT</name>
<dbReference type="AlphaFoldDB" id="A0A5E6MFI9"/>
<gene>
    <name evidence="2" type="primary">clsA_B</name>
    <name evidence="2" type="ORF">MAMT_01499</name>
</gene>
<dbReference type="SMART" id="SM00155">
    <property type="entry name" value="PLDc"/>
    <property type="match status" value="2"/>
</dbReference>
<reference evidence="2 3" key="1">
    <citation type="submission" date="2019-09" db="EMBL/GenBank/DDBJ databases">
        <authorList>
            <person name="Cremers G."/>
        </authorList>
    </citation>
    <scope>NUCLEOTIDE SEQUENCE [LARGE SCALE GENOMIC DNA]</scope>
    <source>
        <strain evidence="2">4A</strain>
    </source>
</reference>
<evidence type="ECO:0000313" key="3">
    <source>
        <dbReference type="Proteomes" id="UP000334923"/>
    </source>
</evidence>
<dbReference type="GO" id="GO:0030572">
    <property type="term" value="F:phosphatidyltransferase activity"/>
    <property type="evidence" value="ECO:0007669"/>
    <property type="project" value="UniProtKB-ARBA"/>
</dbReference>
<organism evidence="2 3">
    <name type="scientific">Methylacidimicrobium tartarophylax</name>
    <dbReference type="NCBI Taxonomy" id="1041768"/>
    <lineage>
        <taxon>Bacteria</taxon>
        <taxon>Pseudomonadati</taxon>
        <taxon>Verrucomicrobiota</taxon>
        <taxon>Methylacidimicrobium</taxon>
    </lineage>
</organism>
<proteinExistence type="predicted"/>
<sequence length="432" mass="48021">MHQTEAQLRLAGLALCLLVLVGCARTPKIVLREDPPGDALRENLAADAALFPRPVASGNRVTLLPDGMRTFEAMFAAMEQADDHINLEYYIFENVRVGGRSLEALLGQKLRSGVAVNIILDGYGSYRTDPAVLDRLRKAGARILVFRPLTPETMLEVTKANDRDHRKILVVDGRVGFVGGVNLARVYENHSDPRAAARGDFRHAYWSDIAARIEGPAVADLQRLFFATWSSQHGPVMERRSYFPKEAEVGSERVRVIGSGPGRDEAIYYGSFLEAVHIARRSIDLSTGFFVPTRQEVQELAQAARRGVAVRLVLPSPVYDREVRAAGRTDYGRLLGAGVRIWEVEGAVLHAKFATIDGAWTAIGSSNIDRRSVVYNDEVDAIVFGGKTAGAARAIIERNISWSREVTLGAWRHRDFRERANEFFASFWRFLM</sequence>
<evidence type="ECO:0000259" key="1">
    <source>
        <dbReference type="PROSITE" id="PS50035"/>
    </source>
</evidence>
<keyword evidence="3" id="KW-1185">Reference proteome</keyword>
<dbReference type="PANTHER" id="PTHR21248">
    <property type="entry name" value="CARDIOLIPIN SYNTHASE"/>
    <property type="match status" value="1"/>
</dbReference>